<reference evidence="2 3" key="1">
    <citation type="submission" date="2024-04" db="EMBL/GenBank/DDBJ databases">
        <authorList>
            <consortium name="Genoscope - CEA"/>
            <person name="William W."/>
        </authorList>
    </citation>
    <scope>NUCLEOTIDE SEQUENCE [LARGE SCALE GENOMIC DNA]</scope>
</reference>
<proteinExistence type="predicted"/>
<dbReference type="SMART" id="SM01017">
    <property type="entry name" value="Arrestin_C"/>
    <property type="match status" value="1"/>
</dbReference>
<organism evidence="2 3">
    <name type="scientific">Lymnaea stagnalis</name>
    <name type="common">Great pond snail</name>
    <name type="synonym">Helix stagnalis</name>
    <dbReference type="NCBI Taxonomy" id="6523"/>
    <lineage>
        <taxon>Eukaryota</taxon>
        <taxon>Metazoa</taxon>
        <taxon>Spiralia</taxon>
        <taxon>Lophotrochozoa</taxon>
        <taxon>Mollusca</taxon>
        <taxon>Gastropoda</taxon>
        <taxon>Heterobranchia</taxon>
        <taxon>Euthyneura</taxon>
        <taxon>Panpulmonata</taxon>
        <taxon>Hygrophila</taxon>
        <taxon>Lymnaeoidea</taxon>
        <taxon>Lymnaeidae</taxon>
        <taxon>Lymnaea</taxon>
    </lineage>
</organism>
<dbReference type="SUPFAM" id="SSF81296">
    <property type="entry name" value="E set domains"/>
    <property type="match status" value="1"/>
</dbReference>
<name>A0AAV2I815_LYMST</name>
<dbReference type="Proteomes" id="UP001497497">
    <property type="component" value="Unassembled WGS sequence"/>
</dbReference>
<feature type="non-terminal residue" evidence="2">
    <location>
        <position position="1"/>
    </location>
</feature>
<accession>A0AAV2I815</accession>
<dbReference type="PANTHER" id="PTHR11188">
    <property type="entry name" value="ARRESTIN DOMAIN CONTAINING PROTEIN"/>
    <property type="match status" value="1"/>
</dbReference>
<dbReference type="PANTHER" id="PTHR11188:SF144">
    <property type="entry name" value="ARRESTIN C-TERMINAL-LIKE DOMAIN-CONTAINING PROTEIN"/>
    <property type="match status" value="1"/>
</dbReference>
<sequence length="152" mass="17047">PLLLRATLERTSYVCGEQIVLKADVQNGSDSEVWVLCKVIQYVEFFINKGVLGLSKEVRHTVFEAESEKVPPHDSSRLDELMPKLVLPIMPPTMVEVCGLVQIYYTLKLYLETSKGKGDAAEISLPITIATVPFRAPNGPMPEIHYGKIHYF</sequence>
<feature type="domain" description="Arrestin C-terminal-like" evidence="1">
    <location>
        <begin position="1"/>
        <end position="134"/>
    </location>
</feature>
<dbReference type="InterPro" id="IPR050357">
    <property type="entry name" value="Arrestin_domain-protein"/>
</dbReference>
<dbReference type="AlphaFoldDB" id="A0AAV2I815"/>
<evidence type="ECO:0000313" key="2">
    <source>
        <dbReference type="EMBL" id="CAL1542949.1"/>
    </source>
</evidence>
<keyword evidence="3" id="KW-1185">Reference proteome</keyword>
<dbReference type="GO" id="GO:0005737">
    <property type="term" value="C:cytoplasm"/>
    <property type="evidence" value="ECO:0007669"/>
    <property type="project" value="TreeGrafter"/>
</dbReference>
<evidence type="ECO:0000313" key="3">
    <source>
        <dbReference type="Proteomes" id="UP001497497"/>
    </source>
</evidence>
<dbReference type="Gene3D" id="2.60.40.640">
    <property type="match status" value="1"/>
</dbReference>
<dbReference type="EMBL" id="CAXITT010000516">
    <property type="protein sequence ID" value="CAL1542949.1"/>
    <property type="molecule type" value="Genomic_DNA"/>
</dbReference>
<dbReference type="InterPro" id="IPR011022">
    <property type="entry name" value="Arrestin_C-like"/>
</dbReference>
<dbReference type="InterPro" id="IPR014752">
    <property type="entry name" value="Arrestin-like_C"/>
</dbReference>
<dbReference type="Pfam" id="PF02752">
    <property type="entry name" value="Arrestin_C"/>
    <property type="match status" value="1"/>
</dbReference>
<comment type="caution">
    <text evidence="2">The sequence shown here is derived from an EMBL/GenBank/DDBJ whole genome shotgun (WGS) entry which is preliminary data.</text>
</comment>
<evidence type="ECO:0000259" key="1">
    <source>
        <dbReference type="SMART" id="SM01017"/>
    </source>
</evidence>
<dbReference type="GO" id="GO:0015031">
    <property type="term" value="P:protein transport"/>
    <property type="evidence" value="ECO:0007669"/>
    <property type="project" value="TreeGrafter"/>
</dbReference>
<gene>
    <name evidence="2" type="ORF">GSLYS_00016483001</name>
</gene>
<protein>
    <recommendedName>
        <fullName evidence="1">Arrestin C-terminal-like domain-containing protein</fullName>
    </recommendedName>
</protein>
<dbReference type="InterPro" id="IPR014756">
    <property type="entry name" value="Ig_E-set"/>
</dbReference>